<dbReference type="GO" id="GO:0031201">
    <property type="term" value="C:SNARE complex"/>
    <property type="evidence" value="ECO:0007669"/>
    <property type="project" value="TreeGrafter"/>
</dbReference>
<sequence>MSFAKSFGGMETETYDRSSYMDARSNPPSYRARRASYLSQIPSYASYAFSQQQEEQHPRSHLYSYEADEEEDIDVLKQQIHEIKKRTLESTENSLSAARQAENSGSSALNRLGEQGEKLHQTRLNMQRAVSRGVEAEHRLKELKIAKRSLFMPHFEINNPFTQSRAEREEQAAVERYRLEREERVRVYLDQRRNQQTVQAGLQAYRDNTWDMRVHVPQRENDWSRGMYSFEADEEDDKIERDISNNLQQLAVASGSLKRLADTIQRVVDSQSDTITAINDKTLEIEDQTARNAWRLNKVGRK</sequence>
<reference evidence="4 5" key="1">
    <citation type="submission" date="2019-10" db="EMBL/GenBank/DDBJ databases">
        <authorList>
            <person name="Palmer J.M."/>
        </authorList>
    </citation>
    <scope>NUCLEOTIDE SEQUENCE [LARGE SCALE GENOMIC DNA]</scope>
    <source>
        <strain evidence="4 5">TWF696</strain>
    </source>
</reference>
<dbReference type="PANTHER" id="PTHR19305:SF9">
    <property type="entry name" value="SYNAPTOSOMAL-ASSOCIATED PROTEIN 29"/>
    <property type="match status" value="1"/>
</dbReference>
<dbReference type="Gene3D" id="1.20.5.110">
    <property type="match status" value="2"/>
</dbReference>
<dbReference type="GO" id="GO:0006887">
    <property type="term" value="P:exocytosis"/>
    <property type="evidence" value="ECO:0007669"/>
    <property type="project" value="TreeGrafter"/>
</dbReference>
<feature type="region of interest" description="Disordered" evidence="2">
    <location>
        <begin position="1"/>
        <end position="31"/>
    </location>
</feature>
<dbReference type="Proteomes" id="UP001375240">
    <property type="component" value="Unassembled WGS sequence"/>
</dbReference>
<dbReference type="AlphaFoldDB" id="A0AAV9V7M4"/>
<dbReference type="GO" id="GO:0019905">
    <property type="term" value="F:syntaxin binding"/>
    <property type="evidence" value="ECO:0007669"/>
    <property type="project" value="TreeGrafter"/>
</dbReference>
<dbReference type="InterPro" id="IPR000727">
    <property type="entry name" value="T_SNARE_dom"/>
</dbReference>
<feature type="domain" description="T-SNARE coiled-coil homology" evidence="3">
    <location>
        <begin position="237"/>
        <end position="299"/>
    </location>
</feature>
<dbReference type="EMBL" id="JAVHNQ010000002">
    <property type="protein sequence ID" value="KAK6354568.1"/>
    <property type="molecule type" value="Genomic_DNA"/>
</dbReference>
<dbReference type="SMART" id="SM00397">
    <property type="entry name" value="t_SNARE"/>
    <property type="match status" value="2"/>
</dbReference>
<protein>
    <submittedName>
        <fullName evidence="4">Protein transport protein S9 plasma membrane t-SNARE</fullName>
    </submittedName>
</protein>
<name>A0AAV9V7M4_9PEZI</name>
<dbReference type="GO" id="GO:0005484">
    <property type="term" value="F:SNAP receptor activity"/>
    <property type="evidence" value="ECO:0007669"/>
    <property type="project" value="TreeGrafter"/>
</dbReference>
<accession>A0AAV9V7M4</accession>
<evidence type="ECO:0000313" key="5">
    <source>
        <dbReference type="Proteomes" id="UP001375240"/>
    </source>
</evidence>
<dbReference type="PANTHER" id="PTHR19305">
    <property type="entry name" value="SYNAPTOSOMAL ASSOCIATED PROTEIN"/>
    <property type="match status" value="1"/>
</dbReference>
<dbReference type="SUPFAM" id="SSF58038">
    <property type="entry name" value="SNARE fusion complex"/>
    <property type="match status" value="1"/>
</dbReference>
<comment type="caution">
    <text evidence="4">The sequence shown here is derived from an EMBL/GenBank/DDBJ whole genome shotgun (WGS) entry which is preliminary data.</text>
</comment>
<evidence type="ECO:0000256" key="1">
    <source>
        <dbReference type="ARBA" id="ARBA00009480"/>
    </source>
</evidence>
<dbReference type="PROSITE" id="PS50192">
    <property type="entry name" value="T_SNARE"/>
    <property type="match status" value="1"/>
</dbReference>
<proteinExistence type="inferred from homology"/>
<evidence type="ECO:0000313" key="4">
    <source>
        <dbReference type="EMBL" id="KAK6354568.1"/>
    </source>
</evidence>
<evidence type="ECO:0000259" key="3">
    <source>
        <dbReference type="PROSITE" id="PS50192"/>
    </source>
</evidence>
<organism evidence="4 5">
    <name type="scientific">Orbilia brochopaga</name>
    <dbReference type="NCBI Taxonomy" id="3140254"/>
    <lineage>
        <taxon>Eukaryota</taxon>
        <taxon>Fungi</taxon>
        <taxon>Dikarya</taxon>
        <taxon>Ascomycota</taxon>
        <taxon>Pezizomycotina</taxon>
        <taxon>Orbiliomycetes</taxon>
        <taxon>Orbiliales</taxon>
        <taxon>Orbiliaceae</taxon>
        <taxon>Orbilia</taxon>
    </lineage>
</organism>
<evidence type="ECO:0000256" key="2">
    <source>
        <dbReference type="SAM" id="MobiDB-lite"/>
    </source>
</evidence>
<keyword evidence="5" id="KW-1185">Reference proteome</keyword>
<dbReference type="GO" id="GO:0005886">
    <property type="term" value="C:plasma membrane"/>
    <property type="evidence" value="ECO:0007669"/>
    <property type="project" value="TreeGrafter"/>
</dbReference>
<comment type="similarity">
    <text evidence="1">Belongs to the SNAP-25 family.</text>
</comment>
<gene>
    <name evidence="4" type="primary">SEC9_2</name>
    <name evidence="4" type="ORF">TWF696_003710</name>
</gene>
<dbReference type="GO" id="GO:0006906">
    <property type="term" value="P:vesicle fusion"/>
    <property type="evidence" value="ECO:0007669"/>
    <property type="project" value="TreeGrafter"/>
</dbReference>